<gene>
    <name evidence="8" type="ORF">CGZ75_16165</name>
</gene>
<dbReference type="AlphaFoldDB" id="A0A229NWU9"/>
<dbReference type="InterPro" id="IPR036034">
    <property type="entry name" value="PDZ_sf"/>
</dbReference>
<dbReference type="OrthoDB" id="9758917at2"/>
<evidence type="ECO:0000313" key="8">
    <source>
        <dbReference type="EMBL" id="OXM14476.1"/>
    </source>
</evidence>
<evidence type="ECO:0000259" key="7">
    <source>
        <dbReference type="SMART" id="SM00228"/>
    </source>
</evidence>
<feature type="region of interest" description="Disordered" evidence="5">
    <location>
        <begin position="344"/>
        <end position="368"/>
    </location>
</feature>
<dbReference type="InterPro" id="IPR001478">
    <property type="entry name" value="PDZ"/>
</dbReference>
<dbReference type="Proteomes" id="UP000215145">
    <property type="component" value="Unassembled WGS sequence"/>
</dbReference>
<evidence type="ECO:0000256" key="1">
    <source>
        <dbReference type="ARBA" id="ARBA00010541"/>
    </source>
</evidence>
<keyword evidence="6" id="KW-1133">Transmembrane helix</keyword>
<keyword evidence="3" id="KW-0378">Hydrolase</keyword>
<feature type="domain" description="PDZ" evidence="7">
    <location>
        <begin position="337"/>
        <end position="431"/>
    </location>
</feature>
<evidence type="ECO:0000256" key="6">
    <source>
        <dbReference type="SAM" id="Phobius"/>
    </source>
</evidence>
<sequence length="449" mass="47128">MGLFDDEFYSTRISRRTNKIGRKQMPGFPLRSRKDWGIGRLAALSAASGAAIVLVLTLALGGGDGKATVSEASALAASGLVAPGDAIQQTVTASAKVRPAVVSIVNEQATMLPQVEGEEGLPLPEGGVEGELQPASVGSGVIFAKKDGKAYIITNNHVIEGAAGLKAVMINGESRPAKLIGGDYITDLAVLEIDGKGIDVVAEMGDSSKLQSGEMVMAIGNPLGLGDSLSMGIISKTKQVIPVSLSQDGNYDWEQEVIQTDASINQGNSGGPLIDMKGKVIGINSMKISDVGVEGVGFAIPVNNVMPIVDQLMKQGKVPRPYLGVYTLDLESYFAQQGFGGGVEGGIEEGTENGEEAEEPGSGGPEIPAEVTEGVIVLESVGPALDAGLQFNDVITKLDDQPIRSTMELRKYLYGKKQIGDKIEVTFYRGGKQDSVTFKLLDKSEEEEE</sequence>
<protein>
    <submittedName>
        <fullName evidence="8">Serine protease</fullName>
    </submittedName>
</protein>
<evidence type="ECO:0000256" key="4">
    <source>
        <dbReference type="ARBA" id="ARBA00022825"/>
    </source>
</evidence>
<dbReference type="PANTHER" id="PTHR43343:SF3">
    <property type="entry name" value="PROTEASE DO-LIKE 8, CHLOROPLASTIC"/>
    <property type="match status" value="1"/>
</dbReference>
<evidence type="ECO:0000256" key="3">
    <source>
        <dbReference type="ARBA" id="ARBA00022801"/>
    </source>
</evidence>
<keyword evidence="6" id="KW-0472">Membrane</keyword>
<comment type="caution">
    <text evidence="8">The sequence shown here is derived from an EMBL/GenBank/DDBJ whole genome shotgun (WGS) entry which is preliminary data.</text>
</comment>
<keyword evidence="9" id="KW-1185">Reference proteome</keyword>
<dbReference type="PANTHER" id="PTHR43343">
    <property type="entry name" value="PEPTIDASE S12"/>
    <property type="match status" value="1"/>
</dbReference>
<name>A0A229NWU9_9BACL</name>
<evidence type="ECO:0000313" key="9">
    <source>
        <dbReference type="Proteomes" id="UP000215145"/>
    </source>
</evidence>
<dbReference type="RefSeq" id="WP_089525296.1">
    <property type="nucleotide sequence ID" value="NZ_NMUQ01000002.1"/>
</dbReference>
<dbReference type="Pfam" id="PF13180">
    <property type="entry name" value="PDZ_2"/>
    <property type="match status" value="1"/>
</dbReference>
<dbReference type="SMART" id="SM00228">
    <property type="entry name" value="PDZ"/>
    <property type="match status" value="1"/>
</dbReference>
<dbReference type="SUPFAM" id="SSF50494">
    <property type="entry name" value="Trypsin-like serine proteases"/>
    <property type="match status" value="1"/>
</dbReference>
<dbReference type="GO" id="GO:0004252">
    <property type="term" value="F:serine-type endopeptidase activity"/>
    <property type="evidence" value="ECO:0007669"/>
    <property type="project" value="InterPro"/>
</dbReference>
<proteinExistence type="inferred from homology"/>
<feature type="transmembrane region" description="Helical" evidence="6">
    <location>
        <begin position="41"/>
        <end position="61"/>
    </location>
</feature>
<dbReference type="GO" id="GO:0006508">
    <property type="term" value="P:proteolysis"/>
    <property type="evidence" value="ECO:0007669"/>
    <property type="project" value="UniProtKB-KW"/>
</dbReference>
<dbReference type="PRINTS" id="PR00834">
    <property type="entry name" value="PROTEASES2C"/>
</dbReference>
<keyword evidence="6" id="KW-0812">Transmembrane</keyword>
<organism evidence="8 9">
    <name type="scientific">Paenibacillus herberti</name>
    <dbReference type="NCBI Taxonomy" id="1619309"/>
    <lineage>
        <taxon>Bacteria</taxon>
        <taxon>Bacillati</taxon>
        <taxon>Bacillota</taxon>
        <taxon>Bacilli</taxon>
        <taxon>Bacillales</taxon>
        <taxon>Paenibacillaceae</taxon>
        <taxon>Paenibacillus</taxon>
    </lineage>
</organism>
<dbReference type="Gene3D" id="2.30.42.10">
    <property type="match status" value="1"/>
</dbReference>
<evidence type="ECO:0000256" key="2">
    <source>
        <dbReference type="ARBA" id="ARBA00022670"/>
    </source>
</evidence>
<dbReference type="InterPro" id="IPR001940">
    <property type="entry name" value="Peptidase_S1C"/>
</dbReference>
<dbReference type="Gene3D" id="2.40.10.10">
    <property type="entry name" value="Trypsin-like serine proteases"/>
    <property type="match status" value="2"/>
</dbReference>
<accession>A0A229NWU9</accession>
<keyword evidence="2 8" id="KW-0645">Protease</keyword>
<comment type="similarity">
    <text evidence="1">Belongs to the peptidase S1C family.</text>
</comment>
<evidence type="ECO:0000256" key="5">
    <source>
        <dbReference type="SAM" id="MobiDB-lite"/>
    </source>
</evidence>
<keyword evidence="4" id="KW-0720">Serine protease</keyword>
<feature type="compositionally biased region" description="Acidic residues" evidence="5">
    <location>
        <begin position="346"/>
        <end position="359"/>
    </location>
</feature>
<dbReference type="EMBL" id="NMUQ01000002">
    <property type="protein sequence ID" value="OXM14476.1"/>
    <property type="molecule type" value="Genomic_DNA"/>
</dbReference>
<dbReference type="InterPro" id="IPR043504">
    <property type="entry name" value="Peptidase_S1_PA_chymotrypsin"/>
</dbReference>
<dbReference type="InterPro" id="IPR051201">
    <property type="entry name" value="Chloro_Bact_Ser_Proteases"/>
</dbReference>
<dbReference type="InterPro" id="IPR009003">
    <property type="entry name" value="Peptidase_S1_PA"/>
</dbReference>
<dbReference type="Pfam" id="PF13365">
    <property type="entry name" value="Trypsin_2"/>
    <property type="match status" value="1"/>
</dbReference>
<dbReference type="SUPFAM" id="SSF50156">
    <property type="entry name" value="PDZ domain-like"/>
    <property type="match status" value="1"/>
</dbReference>
<reference evidence="8 9" key="1">
    <citation type="submission" date="2017-07" db="EMBL/GenBank/DDBJ databases">
        <title>Paenibacillus herberti R33 genome sequencing and assembly.</title>
        <authorList>
            <person name="Su W."/>
        </authorList>
    </citation>
    <scope>NUCLEOTIDE SEQUENCE [LARGE SCALE GENOMIC DNA]</scope>
    <source>
        <strain evidence="8 9">R33</strain>
    </source>
</reference>